<feature type="domain" description="Peptidase S33 tripeptidyl aminopeptidase-like C-terminal" evidence="4">
    <location>
        <begin position="366"/>
        <end position="467"/>
    </location>
</feature>
<comment type="similarity">
    <text evidence="1">Belongs to the peptidase S33 family.</text>
</comment>
<evidence type="ECO:0000313" key="6">
    <source>
        <dbReference type="Proteomes" id="UP000434925"/>
    </source>
</evidence>
<evidence type="ECO:0000256" key="1">
    <source>
        <dbReference type="ARBA" id="ARBA00010088"/>
    </source>
</evidence>
<dbReference type="Gene3D" id="3.40.50.1820">
    <property type="entry name" value="alpha/beta hydrolase"/>
    <property type="match status" value="1"/>
</dbReference>
<dbReference type="PANTHER" id="PTHR43248:SF25">
    <property type="entry name" value="AB HYDROLASE-1 DOMAIN-CONTAINING PROTEIN-RELATED"/>
    <property type="match status" value="1"/>
</dbReference>
<dbReference type="AlphaFoldDB" id="A0A7V7P7R1"/>
<dbReference type="InterPro" id="IPR000073">
    <property type="entry name" value="AB_hydrolase_1"/>
</dbReference>
<evidence type="ECO:0000259" key="3">
    <source>
        <dbReference type="Pfam" id="PF00561"/>
    </source>
</evidence>
<evidence type="ECO:0000313" key="5">
    <source>
        <dbReference type="EMBL" id="KAB0507580.1"/>
    </source>
</evidence>
<evidence type="ECO:0000259" key="4">
    <source>
        <dbReference type="Pfam" id="PF08386"/>
    </source>
</evidence>
<evidence type="ECO:0000256" key="2">
    <source>
        <dbReference type="ARBA" id="ARBA00022801"/>
    </source>
</evidence>
<protein>
    <submittedName>
        <fullName evidence="5">Alpha/beta hydrolase</fullName>
    </submittedName>
</protein>
<dbReference type="EMBL" id="VZPO01000002">
    <property type="protein sequence ID" value="KAB0507580.1"/>
    <property type="molecule type" value="Genomic_DNA"/>
</dbReference>
<comment type="caution">
    <text evidence="5">The sequence shown here is derived from an EMBL/GenBank/DDBJ whole genome shotgun (WGS) entry which is preliminary data.</text>
</comment>
<dbReference type="InterPro" id="IPR051601">
    <property type="entry name" value="Serine_prot/Carboxylest_S33"/>
</dbReference>
<dbReference type="Proteomes" id="UP000434925">
    <property type="component" value="Unassembled WGS sequence"/>
</dbReference>
<dbReference type="Pfam" id="PF00561">
    <property type="entry name" value="Abhydrolase_1"/>
    <property type="match status" value="1"/>
</dbReference>
<dbReference type="InterPro" id="IPR013595">
    <property type="entry name" value="Pept_S33_TAP-like_C"/>
</dbReference>
<proteinExistence type="inferred from homology"/>
<reference evidence="5 6" key="1">
    <citation type="submission" date="2019-09" db="EMBL/GenBank/DDBJ databases">
        <title>Draft genome sequences of 48 bacterial type strains from the CCUG.</title>
        <authorList>
            <person name="Tunovic T."/>
            <person name="Pineiro-Iglesias B."/>
            <person name="Unosson C."/>
            <person name="Inganas E."/>
            <person name="Ohlen M."/>
            <person name="Cardew S."/>
            <person name="Jensie-Markopoulos S."/>
            <person name="Salva-Serra F."/>
            <person name="Jaen-Luchoro D."/>
            <person name="Karlsson R."/>
            <person name="Svensson-Stadler L."/>
            <person name="Chun J."/>
            <person name="Moore E."/>
        </authorList>
    </citation>
    <scope>NUCLEOTIDE SEQUENCE [LARGE SCALE GENOMIC DNA]</scope>
    <source>
        <strain evidence="5 6">CCUG 51522</strain>
    </source>
</reference>
<dbReference type="GO" id="GO:0016787">
    <property type="term" value="F:hydrolase activity"/>
    <property type="evidence" value="ECO:0007669"/>
    <property type="project" value="UniProtKB-KW"/>
</dbReference>
<dbReference type="SUPFAM" id="SSF53474">
    <property type="entry name" value="alpha/beta-Hydrolases"/>
    <property type="match status" value="2"/>
</dbReference>
<feature type="domain" description="AB hydrolase-1" evidence="3">
    <location>
        <begin position="139"/>
        <end position="223"/>
    </location>
</feature>
<dbReference type="InterPro" id="IPR029058">
    <property type="entry name" value="AB_hydrolase_fold"/>
</dbReference>
<gene>
    <name evidence="5" type="ORF">F7R14_05540</name>
</gene>
<keyword evidence="2 5" id="KW-0378">Hydrolase</keyword>
<sequence length="471" mass="52644">MPLDHLNPDLGSLQLEITRVTARQPQAREGAIFTNPGGPGSNGNDTFTVLLASVWKGYIDKPEGEPYRHLTNAYDLIGITPRGQSRARDSQLRCQSEELIVTQGDISEDRSPTNLAALHHNIGVLARGCASQRLAPYINTEQTARDMEFVRIELNENKLHYFGNSYGTWLGAWYAGLFPKQVGRMMLDSNMDWTSTFQNASLSIAPQKERIFNHFVAEHAANNPQTYRLGSTPKDVREVFLNLLPAVRTALRSDSQYYSSPEHLMAAQTLSDWLNIMPDADEAELEMRAQAHRFSPDEEVDHFARQAFNDVLFITRQPVLWNGLAPGKLNLSAADSVRSTVLCNDSPSANAAFWQRKEDIYATKYPIAGNFFLARHCAEWKGGHPPAAPFRNVAQADSIVMVQAEFDDQTPRAEAFNAFARFSNTHMVLLKGAYGHGVSFADLSACVNRYVGEYLAYGRKPERLTLCEPDD</sequence>
<dbReference type="PANTHER" id="PTHR43248">
    <property type="entry name" value="2-SUCCINYL-6-HYDROXY-2,4-CYCLOHEXADIENE-1-CARBOXYLATE SYNTHASE"/>
    <property type="match status" value="1"/>
</dbReference>
<accession>A0A7V7P7R1</accession>
<dbReference type="Pfam" id="PF08386">
    <property type="entry name" value="Abhydrolase_4"/>
    <property type="match status" value="1"/>
</dbReference>
<organism evidence="5 6">
    <name type="scientific">Pseudomonas lini</name>
    <dbReference type="NCBI Taxonomy" id="163011"/>
    <lineage>
        <taxon>Bacteria</taxon>
        <taxon>Pseudomonadati</taxon>
        <taxon>Pseudomonadota</taxon>
        <taxon>Gammaproteobacteria</taxon>
        <taxon>Pseudomonadales</taxon>
        <taxon>Pseudomonadaceae</taxon>
        <taxon>Pseudomonas</taxon>
    </lineage>
</organism>
<name>A0A7V7P7R1_9PSED</name>